<name>A0A8S5ST33_9CAUD</name>
<evidence type="ECO:0000313" key="1">
    <source>
        <dbReference type="EMBL" id="DAF53963.1"/>
    </source>
</evidence>
<accession>A0A8S5ST33</accession>
<proteinExistence type="predicted"/>
<reference evidence="1" key="1">
    <citation type="journal article" date="2021" name="Proc. Natl. Acad. Sci. U.S.A.">
        <title>A Catalog of Tens of Thousands of Viruses from Human Metagenomes Reveals Hidden Associations with Chronic Diseases.</title>
        <authorList>
            <person name="Tisza M.J."/>
            <person name="Buck C.B."/>
        </authorList>
    </citation>
    <scope>NUCLEOTIDE SEQUENCE</scope>
    <source>
        <strain evidence="1">CttuC6</strain>
    </source>
</reference>
<protein>
    <submittedName>
        <fullName evidence="1">Uncharacterized protein</fullName>
    </submittedName>
</protein>
<organism evidence="1">
    <name type="scientific">Siphoviridae sp. cttuC6</name>
    <dbReference type="NCBI Taxonomy" id="2827962"/>
    <lineage>
        <taxon>Viruses</taxon>
        <taxon>Duplodnaviria</taxon>
        <taxon>Heunggongvirae</taxon>
        <taxon>Uroviricota</taxon>
        <taxon>Caudoviricetes</taxon>
    </lineage>
</organism>
<dbReference type="EMBL" id="BK032667">
    <property type="protein sequence ID" value="DAF53963.1"/>
    <property type="molecule type" value="Genomic_DNA"/>
</dbReference>
<sequence length="29" mass="3213">MGLTAHLPYIYSFLLQQVEISALSESADD</sequence>